<evidence type="ECO:0000256" key="1">
    <source>
        <dbReference type="SAM" id="Phobius"/>
    </source>
</evidence>
<sequence>MFVKVRSHSVIARLARERGLFRGITLPPDVRMTFEGISNEYARDLMWLSMSPRPRIVFMQIGENEVSYTSANEVINGILTLCQYLLDCGVGFVFIGALLPRRRPRALTVLQYQR</sequence>
<protein>
    <submittedName>
        <fullName evidence="2">Uncharacterized protein</fullName>
    </submittedName>
</protein>
<name>A0ABD3UY67_SINWO</name>
<reference evidence="2 3" key="1">
    <citation type="submission" date="2024-11" db="EMBL/GenBank/DDBJ databases">
        <title>Chromosome-level genome assembly of the freshwater bivalve Anodonta woodiana.</title>
        <authorList>
            <person name="Chen X."/>
        </authorList>
    </citation>
    <scope>NUCLEOTIDE SEQUENCE [LARGE SCALE GENOMIC DNA]</scope>
    <source>
        <strain evidence="2">MN2024</strain>
        <tissue evidence="2">Gills</tissue>
    </source>
</reference>
<feature type="transmembrane region" description="Helical" evidence="1">
    <location>
        <begin position="74"/>
        <end position="99"/>
    </location>
</feature>
<organism evidence="2 3">
    <name type="scientific">Sinanodonta woodiana</name>
    <name type="common">Chinese pond mussel</name>
    <name type="synonym">Anodonta woodiana</name>
    <dbReference type="NCBI Taxonomy" id="1069815"/>
    <lineage>
        <taxon>Eukaryota</taxon>
        <taxon>Metazoa</taxon>
        <taxon>Spiralia</taxon>
        <taxon>Lophotrochozoa</taxon>
        <taxon>Mollusca</taxon>
        <taxon>Bivalvia</taxon>
        <taxon>Autobranchia</taxon>
        <taxon>Heteroconchia</taxon>
        <taxon>Palaeoheterodonta</taxon>
        <taxon>Unionida</taxon>
        <taxon>Unionoidea</taxon>
        <taxon>Unionidae</taxon>
        <taxon>Unioninae</taxon>
        <taxon>Sinanodonta</taxon>
    </lineage>
</organism>
<dbReference type="AlphaFoldDB" id="A0ABD3UY67"/>
<dbReference type="EMBL" id="JBJQND010000014">
    <property type="protein sequence ID" value="KAL3854384.1"/>
    <property type="molecule type" value="Genomic_DNA"/>
</dbReference>
<dbReference type="SUPFAM" id="SSF52266">
    <property type="entry name" value="SGNH hydrolase"/>
    <property type="match status" value="1"/>
</dbReference>
<keyword evidence="1" id="KW-0812">Transmembrane</keyword>
<dbReference type="Proteomes" id="UP001634394">
    <property type="component" value="Unassembled WGS sequence"/>
</dbReference>
<accession>A0ABD3UY67</accession>
<gene>
    <name evidence="2" type="ORF">ACJMK2_013655</name>
</gene>
<evidence type="ECO:0000313" key="2">
    <source>
        <dbReference type="EMBL" id="KAL3854384.1"/>
    </source>
</evidence>
<evidence type="ECO:0000313" key="3">
    <source>
        <dbReference type="Proteomes" id="UP001634394"/>
    </source>
</evidence>
<keyword evidence="1" id="KW-1133">Transmembrane helix</keyword>
<proteinExistence type="predicted"/>
<keyword evidence="1" id="KW-0472">Membrane</keyword>
<keyword evidence="3" id="KW-1185">Reference proteome</keyword>
<comment type="caution">
    <text evidence="2">The sequence shown here is derived from an EMBL/GenBank/DDBJ whole genome shotgun (WGS) entry which is preliminary data.</text>
</comment>